<dbReference type="InterPro" id="IPR045864">
    <property type="entry name" value="aa-tRNA-synth_II/BPL/LPL"/>
</dbReference>
<evidence type="ECO:0000256" key="4">
    <source>
        <dbReference type="ARBA" id="ARBA00030619"/>
    </source>
</evidence>
<evidence type="ECO:0000313" key="8">
    <source>
        <dbReference type="EMBL" id="RKP25959.1"/>
    </source>
</evidence>
<evidence type="ECO:0000256" key="2">
    <source>
        <dbReference type="ARBA" id="ARBA00012815"/>
    </source>
</evidence>
<evidence type="ECO:0000313" key="9">
    <source>
        <dbReference type="Proteomes" id="UP000278143"/>
    </source>
</evidence>
<feature type="binding site" evidence="6">
    <location>
        <position position="154"/>
    </location>
    <ligand>
        <name>L-histidine</name>
        <dbReference type="ChEBI" id="CHEBI:57595"/>
    </ligand>
</feature>
<dbReference type="InterPro" id="IPR004154">
    <property type="entry name" value="Anticodon-bd"/>
</dbReference>
<evidence type="ECO:0000256" key="5">
    <source>
        <dbReference type="ARBA" id="ARBA00047639"/>
    </source>
</evidence>
<dbReference type="InterPro" id="IPR041715">
    <property type="entry name" value="HisRS-like_core"/>
</dbReference>
<dbReference type="InterPro" id="IPR006195">
    <property type="entry name" value="aa-tRNA-synth_II"/>
</dbReference>
<evidence type="ECO:0000256" key="3">
    <source>
        <dbReference type="ARBA" id="ARBA00022741"/>
    </source>
</evidence>
<feature type="binding site" evidence="6">
    <location>
        <position position="22"/>
    </location>
    <ligand>
        <name>L-histidine</name>
        <dbReference type="ChEBI" id="CHEBI:57595"/>
    </ligand>
</feature>
<dbReference type="PIRSF" id="PIRSF001549">
    <property type="entry name" value="His-tRNA_synth"/>
    <property type="match status" value="1"/>
</dbReference>
<gene>
    <name evidence="8" type="ORF">SYNPS1DRAFT_28326</name>
</gene>
<proteinExistence type="inferred from homology"/>
<dbReference type="SUPFAM" id="SSF52954">
    <property type="entry name" value="Class II aaRS ABD-related"/>
    <property type="match status" value="1"/>
</dbReference>
<dbReference type="InterPro" id="IPR036621">
    <property type="entry name" value="Anticodon-bd_dom_sf"/>
</dbReference>
<dbReference type="PROSITE" id="PS50862">
    <property type="entry name" value="AA_TRNA_LIGASE_II"/>
    <property type="match status" value="1"/>
</dbReference>
<dbReference type="Gene3D" id="3.30.930.10">
    <property type="entry name" value="Bira Bifunctional Protein, Domain 2"/>
    <property type="match status" value="1"/>
</dbReference>
<dbReference type="GO" id="GO:0004821">
    <property type="term" value="F:histidine-tRNA ligase activity"/>
    <property type="evidence" value="ECO:0007669"/>
    <property type="project" value="UniProtKB-EC"/>
</dbReference>
<comment type="similarity">
    <text evidence="1">Belongs to the class-II aminoacyl-tRNA synthetase family.</text>
</comment>
<dbReference type="EMBL" id="KZ989560">
    <property type="protein sequence ID" value="RKP25959.1"/>
    <property type="molecule type" value="Genomic_DNA"/>
</dbReference>
<reference evidence="9" key="1">
    <citation type="journal article" date="2018" name="Nat. Microbiol.">
        <title>Leveraging single-cell genomics to expand the fungal tree of life.</title>
        <authorList>
            <person name="Ahrendt S.R."/>
            <person name="Quandt C.A."/>
            <person name="Ciobanu D."/>
            <person name="Clum A."/>
            <person name="Salamov A."/>
            <person name="Andreopoulos B."/>
            <person name="Cheng J.F."/>
            <person name="Woyke T."/>
            <person name="Pelin A."/>
            <person name="Henrissat B."/>
            <person name="Reynolds N.K."/>
            <person name="Benny G.L."/>
            <person name="Smith M.E."/>
            <person name="James T.Y."/>
            <person name="Grigoriev I.V."/>
        </authorList>
    </citation>
    <scope>NUCLEOTIDE SEQUENCE [LARGE SCALE GENOMIC DNA]</scope>
    <source>
        <strain evidence="9">Benny S71-1</strain>
    </source>
</reference>
<sequence length="362" mass="39138">MPVQAAAVHGAVLNGHGAQFEQFGVEMFGHQHPSSDVELIEMGWSFVQRLHLPGTAKLEINSIGKLAERHDYIEKLRAYLAANKTALSADSQRRLTENPLRVLDSKAPEDQPIIAGAPRIVEHLTAESRRRFQFVSQMLDALRIPHAVNWRLVRGLDYYNDTVWEIKYADAQLGASQDTILAGGRYDKLVGTLSGSSVDVPAVGWAAGIDRLALIMSQSASMQAGSDTAAAPSIGVVSLPLRATTENDGDGDGDDGALTVEAVNGRIHALAAQTASRIRETGRACIMLHQTTTRAPPIGRILKQAHEMNMQAVVLVGENEAATGQLTVRRMGTREQATCTEEQLSALLARWLDRPADGTNAQ</sequence>
<feature type="domain" description="Aminoacyl-transfer RNA synthetases class-II family profile" evidence="7">
    <location>
        <begin position="16"/>
        <end position="232"/>
    </location>
</feature>
<protein>
    <recommendedName>
        <fullName evidence="2">histidine--tRNA ligase</fullName>
        <ecNumber evidence="2">6.1.1.21</ecNumber>
    </recommendedName>
    <alternativeName>
        <fullName evidence="4">Histidyl-tRNA synthetase</fullName>
    </alternativeName>
</protein>
<dbReference type="AlphaFoldDB" id="A0A4V1J1R3"/>
<keyword evidence="3" id="KW-0547">Nucleotide-binding</keyword>
<dbReference type="GO" id="GO:0000166">
    <property type="term" value="F:nucleotide binding"/>
    <property type="evidence" value="ECO:0007669"/>
    <property type="project" value="UniProtKB-KW"/>
</dbReference>
<dbReference type="Pfam" id="PF03129">
    <property type="entry name" value="HGTP_anticodon"/>
    <property type="match status" value="1"/>
</dbReference>
<feature type="binding site" evidence="6">
    <location>
        <position position="26"/>
    </location>
    <ligand>
        <name>L-histidine</name>
        <dbReference type="ChEBI" id="CHEBI:57595"/>
    </ligand>
</feature>
<comment type="catalytic activity">
    <reaction evidence="5">
        <text>tRNA(His) + L-histidine + ATP = L-histidyl-tRNA(His) + AMP + diphosphate + H(+)</text>
        <dbReference type="Rhea" id="RHEA:17313"/>
        <dbReference type="Rhea" id="RHEA-COMP:9665"/>
        <dbReference type="Rhea" id="RHEA-COMP:9689"/>
        <dbReference type="ChEBI" id="CHEBI:15378"/>
        <dbReference type="ChEBI" id="CHEBI:30616"/>
        <dbReference type="ChEBI" id="CHEBI:33019"/>
        <dbReference type="ChEBI" id="CHEBI:57595"/>
        <dbReference type="ChEBI" id="CHEBI:78442"/>
        <dbReference type="ChEBI" id="CHEBI:78527"/>
        <dbReference type="ChEBI" id="CHEBI:456215"/>
        <dbReference type="EC" id="6.1.1.21"/>
    </reaction>
</comment>
<dbReference type="GO" id="GO:0006427">
    <property type="term" value="P:histidyl-tRNA aminoacylation"/>
    <property type="evidence" value="ECO:0007669"/>
    <property type="project" value="TreeGrafter"/>
</dbReference>
<evidence type="ECO:0000256" key="1">
    <source>
        <dbReference type="ARBA" id="ARBA00008226"/>
    </source>
</evidence>
<evidence type="ECO:0000256" key="6">
    <source>
        <dbReference type="PIRSR" id="PIRSR001549-1"/>
    </source>
</evidence>
<dbReference type="PANTHER" id="PTHR43707:SF1">
    <property type="entry name" value="HISTIDINE--TRNA LIGASE, MITOCHONDRIAL-RELATED"/>
    <property type="match status" value="1"/>
</dbReference>
<organism evidence="8 9">
    <name type="scientific">Syncephalis pseudoplumigaleata</name>
    <dbReference type="NCBI Taxonomy" id="1712513"/>
    <lineage>
        <taxon>Eukaryota</taxon>
        <taxon>Fungi</taxon>
        <taxon>Fungi incertae sedis</taxon>
        <taxon>Zoopagomycota</taxon>
        <taxon>Zoopagomycotina</taxon>
        <taxon>Zoopagomycetes</taxon>
        <taxon>Zoopagales</taxon>
        <taxon>Piptocephalidaceae</taxon>
        <taxon>Syncephalis</taxon>
    </lineage>
</organism>
<dbReference type="OrthoDB" id="1906957at2759"/>
<keyword evidence="9" id="KW-1185">Reference proteome</keyword>
<dbReference type="EC" id="6.1.1.21" evidence="2"/>
<evidence type="ECO:0000259" key="7">
    <source>
        <dbReference type="PROSITE" id="PS50862"/>
    </source>
</evidence>
<feature type="binding site" evidence="6">
    <location>
        <begin position="158"/>
        <end position="159"/>
    </location>
    <ligand>
        <name>L-histidine</name>
        <dbReference type="ChEBI" id="CHEBI:57595"/>
    </ligand>
</feature>
<dbReference type="GO" id="GO:0005737">
    <property type="term" value="C:cytoplasm"/>
    <property type="evidence" value="ECO:0007669"/>
    <property type="project" value="InterPro"/>
</dbReference>
<dbReference type="Proteomes" id="UP000278143">
    <property type="component" value="Unassembled WGS sequence"/>
</dbReference>
<dbReference type="Gene3D" id="3.40.50.800">
    <property type="entry name" value="Anticodon-binding domain"/>
    <property type="match status" value="1"/>
</dbReference>
<dbReference type="SUPFAM" id="SSF55681">
    <property type="entry name" value="Class II aaRS and biotin synthetases"/>
    <property type="match status" value="1"/>
</dbReference>
<name>A0A4V1J1R3_9FUNG</name>
<accession>A0A4V1J1R3</accession>
<dbReference type="Pfam" id="PF13393">
    <property type="entry name" value="tRNA-synt_His"/>
    <property type="match status" value="1"/>
</dbReference>
<dbReference type="InterPro" id="IPR004516">
    <property type="entry name" value="HisRS/HisZ"/>
</dbReference>
<dbReference type="PANTHER" id="PTHR43707">
    <property type="entry name" value="HISTIDYL-TRNA SYNTHETASE"/>
    <property type="match status" value="1"/>
</dbReference>